<dbReference type="Pfam" id="PF00535">
    <property type="entry name" value="Glycos_transf_2"/>
    <property type="match status" value="1"/>
</dbReference>
<proteinExistence type="predicted"/>
<gene>
    <name evidence="2" type="ORF">M8014_09375</name>
</gene>
<dbReference type="Gene3D" id="3.90.550.10">
    <property type="entry name" value="Spore Coat Polysaccharide Biosynthesis Protein SpsA, Chain A"/>
    <property type="match status" value="1"/>
</dbReference>
<organism evidence="2 3">
    <name type="scientific">Silvania hatchlandensis</name>
    <dbReference type="NCBI Taxonomy" id="2926469"/>
    <lineage>
        <taxon>Bacteria</taxon>
        <taxon>Pseudomonadati</taxon>
        <taxon>Pseudomonadota</taxon>
        <taxon>Gammaproteobacteria</taxon>
        <taxon>Enterobacterales</taxon>
        <taxon>Enterobacteriaceae</taxon>
        <taxon>Silvania</taxon>
    </lineage>
</organism>
<protein>
    <submittedName>
        <fullName evidence="2">Glycosyltransferase</fullName>
        <ecNumber evidence="2">2.4.-.-</ecNumber>
    </submittedName>
</protein>
<dbReference type="RefSeq" id="WP_271282221.1">
    <property type="nucleotide sequence ID" value="NZ_JAMGZK010000046.1"/>
</dbReference>
<dbReference type="InterPro" id="IPR001173">
    <property type="entry name" value="Glyco_trans_2-like"/>
</dbReference>
<dbReference type="InterPro" id="IPR029044">
    <property type="entry name" value="Nucleotide-diphossugar_trans"/>
</dbReference>
<accession>A0A9J6Q170</accession>
<dbReference type="SUPFAM" id="SSF53448">
    <property type="entry name" value="Nucleotide-diphospho-sugar transferases"/>
    <property type="match status" value="1"/>
</dbReference>
<evidence type="ECO:0000313" key="2">
    <source>
        <dbReference type="EMBL" id="MCU6664556.1"/>
    </source>
</evidence>
<evidence type="ECO:0000259" key="1">
    <source>
        <dbReference type="Pfam" id="PF00535"/>
    </source>
</evidence>
<dbReference type="EMBL" id="JAMGZK010000046">
    <property type="protein sequence ID" value="MCU6664556.1"/>
    <property type="molecule type" value="Genomic_DNA"/>
</dbReference>
<keyword evidence="2" id="KW-0808">Transferase</keyword>
<dbReference type="GO" id="GO:0016757">
    <property type="term" value="F:glycosyltransferase activity"/>
    <property type="evidence" value="ECO:0007669"/>
    <property type="project" value="UniProtKB-KW"/>
</dbReference>
<keyword evidence="3" id="KW-1185">Reference proteome</keyword>
<evidence type="ECO:0000313" key="3">
    <source>
        <dbReference type="Proteomes" id="UP001063816"/>
    </source>
</evidence>
<dbReference type="AlphaFoldDB" id="A0A9J6Q170"/>
<dbReference type="Proteomes" id="UP001063816">
    <property type="component" value="Unassembled WGS sequence"/>
</dbReference>
<reference evidence="2" key="1">
    <citation type="submission" date="2022-05" db="EMBL/GenBank/DDBJ databases">
        <title>Description of a novel species of Leclercia; Leclercia tamurae and the Proposal for a Novel Genus Silvania gen. nov. Containing Two Novel Species Silvania hatchlandensis sp. nov. and Silvania confinis sp. nov. Isolated from the Rhizosphere of Oak.</title>
        <authorList>
            <person name="Maddock D.W."/>
            <person name="Brady C.L."/>
            <person name="Denman S."/>
            <person name="Arnold D."/>
        </authorList>
    </citation>
    <scope>NUCLEOTIDE SEQUENCE</scope>
    <source>
        <strain evidence="2">H19S6</strain>
    </source>
</reference>
<keyword evidence="2" id="KW-0328">Glycosyltransferase</keyword>
<sequence>MKLKLLVVMYNKKLIDNVTIKSAKLAEESFHDFEIIVWDNSTDSELHACNEKFAKEMSLTYLSDNENSKLSYIYNKITSEFQFDYLIISDDDSEYSEEYFDHLKKSLQNDPIVTIPRVYVTNKLRSPARMGLIVGKHLDSIVPGMHKNLIAITSGMVISSKLKGIMSPVFDENLSFYGVDTEFFLRLSEHNISVNVMDVDLVHEMSMHSESYKLTKKDLPNNFRYLNNKKATIYICNKKSYWRGILARVYYVLYEFLKIK</sequence>
<feature type="domain" description="Glycosyltransferase 2-like" evidence="1">
    <location>
        <begin position="7"/>
        <end position="129"/>
    </location>
</feature>
<comment type="caution">
    <text evidence="2">The sequence shown here is derived from an EMBL/GenBank/DDBJ whole genome shotgun (WGS) entry which is preliminary data.</text>
</comment>
<name>A0A9J6Q170_9ENTR</name>
<dbReference type="EC" id="2.4.-.-" evidence="2"/>